<name>A0A8X6GX30_TRICU</name>
<keyword evidence="1" id="KW-1133">Transmembrane helix</keyword>
<keyword evidence="1" id="KW-0812">Transmembrane</keyword>
<organism evidence="2 3">
    <name type="scientific">Trichonephila clavata</name>
    <name type="common">Joro spider</name>
    <name type="synonym">Nephila clavata</name>
    <dbReference type="NCBI Taxonomy" id="2740835"/>
    <lineage>
        <taxon>Eukaryota</taxon>
        <taxon>Metazoa</taxon>
        <taxon>Ecdysozoa</taxon>
        <taxon>Arthropoda</taxon>
        <taxon>Chelicerata</taxon>
        <taxon>Arachnida</taxon>
        <taxon>Araneae</taxon>
        <taxon>Araneomorphae</taxon>
        <taxon>Entelegynae</taxon>
        <taxon>Araneoidea</taxon>
        <taxon>Nephilidae</taxon>
        <taxon>Trichonephila</taxon>
    </lineage>
</organism>
<comment type="caution">
    <text evidence="2">The sequence shown here is derived from an EMBL/GenBank/DDBJ whole genome shotgun (WGS) entry which is preliminary data.</text>
</comment>
<accession>A0A8X6GX30</accession>
<evidence type="ECO:0000313" key="3">
    <source>
        <dbReference type="Proteomes" id="UP000887116"/>
    </source>
</evidence>
<gene>
    <name evidence="2" type="ORF">TNCT_461631</name>
</gene>
<proteinExistence type="predicted"/>
<sequence length="85" mass="9416">MSSLKDNYVISMMSGVVLMMVGFTCLNDNRPVYRPKRSTTNTLQYRDNILYPIVHNYEAAVYNSCIPGDGNAKPCQNSVGGVFSS</sequence>
<protein>
    <submittedName>
        <fullName evidence="2">Uncharacterized protein</fullName>
    </submittedName>
</protein>
<dbReference type="AlphaFoldDB" id="A0A8X6GX30"/>
<evidence type="ECO:0000256" key="1">
    <source>
        <dbReference type="SAM" id="Phobius"/>
    </source>
</evidence>
<dbReference type="EMBL" id="BMAO01006872">
    <property type="protein sequence ID" value="GFR12138.1"/>
    <property type="molecule type" value="Genomic_DNA"/>
</dbReference>
<dbReference type="Proteomes" id="UP000887116">
    <property type="component" value="Unassembled WGS sequence"/>
</dbReference>
<keyword evidence="3" id="KW-1185">Reference proteome</keyword>
<evidence type="ECO:0000313" key="2">
    <source>
        <dbReference type="EMBL" id="GFR12138.1"/>
    </source>
</evidence>
<feature type="transmembrane region" description="Helical" evidence="1">
    <location>
        <begin position="6"/>
        <end position="26"/>
    </location>
</feature>
<keyword evidence="1" id="KW-0472">Membrane</keyword>
<reference evidence="2" key="1">
    <citation type="submission" date="2020-07" db="EMBL/GenBank/DDBJ databases">
        <title>Multicomponent nature underlies the extraordinary mechanical properties of spider dragline silk.</title>
        <authorList>
            <person name="Kono N."/>
            <person name="Nakamura H."/>
            <person name="Mori M."/>
            <person name="Yoshida Y."/>
            <person name="Ohtoshi R."/>
            <person name="Malay A.D."/>
            <person name="Moran D.A.P."/>
            <person name="Tomita M."/>
            <person name="Numata K."/>
            <person name="Arakawa K."/>
        </authorList>
    </citation>
    <scope>NUCLEOTIDE SEQUENCE</scope>
</reference>